<comment type="cofactor">
    <cofactor evidence="1">
        <name>Mg(2+)</name>
        <dbReference type="ChEBI" id="CHEBI:18420"/>
    </cofactor>
</comment>
<dbReference type="GO" id="GO:0016787">
    <property type="term" value="F:hydrolase activity"/>
    <property type="evidence" value="ECO:0007669"/>
    <property type="project" value="UniProtKB-KW"/>
</dbReference>
<dbReference type="EMBL" id="QKQS01000026">
    <property type="protein sequence ID" value="PZA09947.1"/>
    <property type="molecule type" value="Genomic_DNA"/>
</dbReference>
<evidence type="ECO:0000313" key="6">
    <source>
        <dbReference type="EMBL" id="PZA09947.1"/>
    </source>
</evidence>
<dbReference type="OrthoDB" id="9774177at2"/>
<dbReference type="InterPro" id="IPR011330">
    <property type="entry name" value="Glyco_hydro/deAcase_b/a-brl"/>
</dbReference>
<dbReference type="GO" id="GO:0005975">
    <property type="term" value="P:carbohydrate metabolic process"/>
    <property type="evidence" value="ECO:0007669"/>
    <property type="project" value="InterPro"/>
</dbReference>
<evidence type="ECO:0000313" key="7">
    <source>
        <dbReference type="Proteomes" id="UP000248134"/>
    </source>
</evidence>
<dbReference type="RefSeq" id="WP_110788054.1">
    <property type="nucleotide sequence ID" value="NZ_QKQS01000026.1"/>
</dbReference>
<reference evidence="6 7" key="1">
    <citation type="submission" date="2018-06" db="EMBL/GenBank/DDBJ databases">
        <title>Draft Whole-Genome Sequence of the purple photosynthetic bacterium Rhodospeudomonas palustris XCP.</title>
        <authorList>
            <person name="Rayyan A."/>
            <person name="Meyer T.E."/>
            <person name="Kyndt J.A."/>
        </authorList>
    </citation>
    <scope>NUCLEOTIDE SEQUENCE [LARGE SCALE GENOMIC DNA]</scope>
    <source>
        <strain evidence="6 7">XCP</strain>
    </source>
</reference>
<evidence type="ECO:0000256" key="4">
    <source>
        <dbReference type="ARBA" id="ARBA00022842"/>
    </source>
</evidence>
<sequence length="297" mass="32499">MSEAGQRRIWLVADDYGISPGVNRAIRDLIGRGRINATSVMMVGPAIGRDDAAELLNAVAANPHAAIGLHATLTAPFAPLTMHYHPLHGGQFLPLGRKLRGTLLRRHDRQVIATELHAQIEAFVERFGRTPDYVDGHQHVQLFPQVRDAFIDTVKTLAPQAWVRQCGRSVPLARRLGNPKPLLLDALSAPFRSRAARDGVAFNSGFAGAYDFLRETDFGKLMDSFLDGLPDGGLVMCHPGEVDDTLISLDPFTDQREREYAYLGSDRFPELLAKLDVSLAAPPPQVSGQTGLSHTEI</sequence>
<name>A0A323UCN3_RHOPL</name>
<organism evidence="6 7">
    <name type="scientific">Rhodopseudomonas palustris</name>
    <dbReference type="NCBI Taxonomy" id="1076"/>
    <lineage>
        <taxon>Bacteria</taxon>
        <taxon>Pseudomonadati</taxon>
        <taxon>Pseudomonadota</taxon>
        <taxon>Alphaproteobacteria</taxon>
        <taxon>Hyphomicrobiales</taxon>
        <taxon>Nitrobacteraceae</taxon>
        <taxon>Rhodopseudomonas</taxon>
    </lineage>
</organism>
<dbReference type="GO" id="GO:0019213">
    <property type="term" value="F:deacetylase activity"/>
    <property type="evidence" value="ECO:0007669"/>
    <property type="project" value="TreeGrafter"/>
</dbReference>
<dbReference type="Pfam" id="PF04794">
    <property type="entry name" value="YdjC"/>
    <property type="match status" value="1"/>
</dbReference>
<dbReference type="InterPro" id="IPR006879">
    <property type="entry name" value="YdjC-like"/>
</dbReference>
<gene>
    <name evidence="6" type="ORF">DNX69_21675</name>
</gene>
<dbReference type="PANTHER" id="PTHR31609:SF1">
    <property type="entry name" value="CARBOHYDRATE DEACETYLASE"/>
    <property type="match status" value="1"/>
</dbReference>
<protein>
    <recommendedName>
        <fullName evidence="8">ChbG/HpnK family deacetylase</fullName>
    </recommendedName>
</protein>
<dbReference type="PANTHER" id="PTHR31609">
    <property type="entry name" value="YDJC DEACETYLASE FAMILY MEMBER"/>
    <property type="match status" value="1"/>
</dbReference>
<keyword evidence="3" id="KW-0378">Hydrolase</keyword>
<dbReference type="AlphaFoldDB" id="A0A323UCN3"/>
<keyword evidence="4" id="KW-0460">Magnesium</keyword>
<keyword evidence="2" id="KW-0479">Metal-binding</keyword>
<dbReference type="Gene3D" id="3.20.20.370">
    <property type="entry name" value="Glycoside hydrolase/deacetylase"/>
    <property type="match status" value="1"/>
</dbReference>
<dbReference type="CDD" id="cd10807">
    <property type="entry name" value="YdjC_like_3"/>
    <property type="match status" value="1"/>
</dbReference>
<dbReference type="Proteomes" id="UP000248134">
    <property type="component" value="Unassembled WGS sequence"/>
</dbReference>
<dbReference type="SUPFAM" id="SSF88713">
    <property type="entry name" value="Glycoside hydrolase/deacetylase"/>
    <property type="match status" value="1"/>
</dbReference>
<evidence type="ECO:0000256" key="1">
    <source>
        <dbReference type="ARBA" id="ARBA00001946"/>
    </source>
</evidence>
<proteinExistence type="predicted"/>
<evidence type="ECO:0000256" key="2">
    <source>
        <dbReference type="ARBA" id="ARBA00022723"/>
    </source>
</evidence>
<evidence type="ECO:0000256" key="3">
    <source>
        <dbReference type="ARBA" id="ARBA00022801"/>
    </source>
</evidence>
<accession>A0A323UCN3</accession>
<keyword evidence="5" id="KW-0119">Carbohydrate metabolism</keyword>
<evidence type="ECO:0000256" key="5">
    <source>
        <dbReference type="ARBA" id="ARBA00023277"/>
    </source>
</evidence>
<dbReference type="GO" id="GO:0046872">
    <property type="term" value="F:metal ion binding"/>
    <property type="evidence" value="ECO:0007669"/>
    <property type="project" value="UniProtKB-KW"/>
</dbReference>
<comment type="caution">
    <text evidence="6">The sequence shown here is derived from an EMBL/GenBank/DDBJ whole genome shotgun (WGS) entry which is preliminary data.</text>
</comment>
<evidence type="ECO:0008006" key="8">
    <source>
        <dbReference type="Google" id="ProtNLM"/>
    </source>
</evidence>